<keyword evidence="1" id="KW-0732">Signal</keyword>
<protein>
    <submittedName>
        <fullName evidence="2">Uncharacterized protein</fullName>
    </submittedName>
</protein>
<gene>
    <name evidence="2" type="ORF">C8D91_2659</name>
</gene>
<dbReference type="Proteomes" id="UP000295724">
    <property type="component" value="Unassembled WGS sequence"/>
</dbReference>
<dbReference type="AlphaFoldDB" id="A0A4R6XHY8"/>
<sequence>MKFASLILLFLTAGMVQSKSFSSAEYQAMQWVGATFLSLLLIGVDDQLQEDVRTFLENDEPKNWDDNAYIYLWAIDVASENTYETGKEMSRKVVEANSRYKYEMEPYDSSFLYEYEYISTSNKDFYCTYSFNDCFPAIYLEIENALKHVKTDYVMYERYQQFLKYEHTSPPYIPKFEAPWPNVSVLTYGHQLNQAVMIEKLFNHEHGEFIRLFEDDTLNLKTMYSKTNSALNKMVLLSLIDKNIELIGHLFQLQHIDAELLNSTKILQLLTATELSGYEMLAFELRVMMKIVQELSENPHYLIKPSDKYLGSAITKKLMPLVFKANLTLNSMYHEYVSKVLEYSKLAPADFYIQYDQLNVNVKYDYIRASVSSYLASFITNDKSIYLRYQGRIHSLNMKIQLLNALVEQGSFEKVIVKAEQGHQPYLNHYDQSPPYFENDKICYSGLFEFNDKFRCMSVLN</sequence>
<name>A0A4R6XHY8_9GAMM</name>
<evidence type="ECO:0000256" key="1">
    <source>
        <dbReference type="SAM" id="SignalP"/>
    </source>
</evidence>
<evidence type="ECO:0000313" key="3">
    <source>
        <dbReference type="Proteomes" id="UP000295724"/>
    </source>
</evidence>
<organism evidence="2 3">
    <name type="scientific">Marinicella litoralis</name>
    <dbReference type="NCBI Taxonomy" id="644220"/>
    <lineage>
        <taxon>Bacteria</taxon>
        <taxon>Pseudomonadati</taxon>
        <taxon>Pseudomonadota</taxon>
        <taxon>Gammaproteobacteria</taxon>
        <taxon>Lysobacterales</taxon>
        <taxon>Marinicellaceae</taxon>
        <taxon>Marinicella</taxon>
    </lineage>
</organism>
<keyword evidence="3" id="KW-1185">Reference proteome</keyword>
<feature type="chain" id="PRO_5020369429" evidence="1">
    <location>
        <begin position="19"/>
        <end position="461"/>
    </location>
</feature>
<comment type="caution">
    <text evidence="2">The sequence shown here is derived from an EMBL/GenBank/DDBJ whole genome shotgun (WGS) entry which is preliminary data.</text>
</comment>
<dbReference type="RefSeq" id="WP_133566551.1">
    <property type="nucleotide sequence ID" value="NZ_NIHB01000005.1"/>
</dbReference>
<feature type="signal peptide" evidence="1">
    <location>
        <begin position="1"/>
        <end position="18"/>
    </location>
</feature>
<accession>A0A4R6XHY8</accession>
<proteinExistence type="predicted"/>
<reference evidence="2 3" key="1">
    <citation type="submission" date="2019-03" db="EMBL/GenBank/DDBJ databases">
        <title>Genomic Encyclopedia of Type Strains, Phase IV (KMG-IV): sequencing the most valuable type-strain genomes for metagenomic binning, comparative biology and taxonomic classification.</title>
        <authorList>
            <person name="Goeker M."/>
        </authorList>
    </citation>
    <scope>NUCLEOTIDE SEQUENCE [LARGE SCALE GENOMIC DNA]</scope>
    <source>
        <strain evidence="2 3">DSM 25488</strain>
    </source>
</reference>
<evidence type="ECO:0000313" key="2">
    <source>
        <dbReference type="EMBL" id="TDR16753.1"/>
    </source>
</evidence>
<dbReference type="EMBL" id="SNZB01000007">
    <property type="protein sequence ID" value="TDR16753.1"/>
    <property type="molecule type" value="Genomic_DNA"/>
</dbReference>